<keyword evidence="3" id="KW-1185">Reference proteome</keyword>
<protein>
    <recommendedName>
        <fullName evidence="4">Phosphatidate cytidylyltransferase</fullName>
    </recommendedName>
</protein>
<dbReference type="OrthoDB" id="894321at2"/>
<keyword evidence="1" id="KW-0812">Transmembrane</keyword>
<organism evidence="2 3">
    <name type="scientific">Adhaeribacter arboris</name>
    <dbReference type="NCBI Taxonomy" id="2072846"/>
    <lineage>
        <taxon>Bacteria</taxon>
        <taxon>Pseudomonadati</taxon>
        <taxon>Bacteroidota</taxon>
        <taxon>Cytophagia</taxon>
        <taxon>Cytophagales</taxon>
        <taxon>Hymenobacteraceae</taxon>
        <taxon>Adhaeribacter</taxon>
    </lineage>
</organism>
<keyword evidence="1" id="KW-1133">Transmembrane helix</keyword>
<accession>A0A2T2YL02</accession>
<dbReference type="EMBL" id="PYFT01000001">
    <property type="protein sequence ID" value="PSR56194.1"/>
    <property type="molecule type" value="Genomic_DNA"/>
</dbReference>
<evidence type="ECO:0008006" key="4">
    <source>
        <dbReference type="Google" id="ProtNLM"/>
    </source>
</evidence>
<comment type="caution">
    <text evidence="2">The sequence shown here is derived from an EMBL/GenBank/DDBJ whole genome shotgun (WGS) entry which is preliminary data.</text>
</comment>
<dbReference type="AlphaFoldDB" id="A0A2T2YL02"/>
<proteinExistence type="predicted"/>
<sequence length="59" mass="6837">MKNFRYFFPIFLMFLALTVTSCEVIGDIFKAGMWTAVIGIVVVVLFVLWLLRKIRGPRV</sequence>
<evidence type="ECO:0000313" key="2">
    <source>
        <dbReference type="EMBL" id="PSR56194.1"/>
    </source>
</evidence>
<keyword evidence="1" id="KW-0472">Membrane</keyword>
<name>A0A2T2YL02_9BACT</name>
<gene>
    <name evidence="2" type="ORF">AHMF7605_23155</name>
</gene>
<reference evidence="2 3" key="1">
    <citation type="submission" date="2018-03" db="EMBL/GenBank/DDBJ databases">
        <title>Adhaeribacter sp. HMF7605 Genome sequencing and assembly.</title>
        <authorList>
            <person name="Kang H."/>
            <person name="Kang J."/>
            <person name="Cha I."/>
            <person name="Kim H."/>
            <person name="Joh K."/>
        </authorList>
    </citation>
    <scope>NUCLEOTIDE SEQUENCE [LARGE SCALE GENOMIC DNA]</scope>
    <source>
        <strain evidence="2 3">HMF7605</strain>
    </source>
</reference>
<dbReference type="Proteomes" id="UP000240357">
    <property type="component" value="Unassembled WGS sequence"/>
</dbReference>
<feature type="transmembrane region" description="Helical" evidence="1">
    <location>
        <begin position="32"/>
        <end position="51"/>
    </location>
</feature>
<dbReference type="PROSITE" id="PS51257">
    <property type="entry name" value="PROKAR_LIPOPROTEIN"/>
    <property type="match status" value="1"/>
</dbReference>
<evidence type="ECO:0000256" key="1">
    <source>
        <dbReference type="SAM" id="Phobius"/>
    </source>
</evidence>
<evidence type="ECO:0000313" key="3">
    <source>
        <dbReference type="Proteomes" id="UP000240357"/>
    </source>
</evidence>